<dbReference type="GO" id="GO:0005789">
    <property type="term" value="C:endoplasmic reticulum membrane"/>
    <property type="evidence" value="ECO:0007669"/>
    <property type="project" value="UniProtKB-SubCell"/>
</dbReference>
<keyword evidence="8" id="KW-0492">Microsome</keyword>
<dbReference type="Pfam" id="PF00067">
    <property type="entry name" value="p450"/>
    <property type="match status" value="1"/>
</dbReference>
<comment type="caution">
    <text evidence="14">The sequence shown here is derived from an EMBL/GenBank/DDBJ whole genome shotgun (WGS) entry which is preliminary data.</text>
</comment>
<reference evidence="14" key="1">
    <citation type="journal article" date="2019" name="bioRxiv">
        <title>The Genome of the Zebra Mussel, Dreissena polymorpha: A Resource for Invasive Species Research.</title>
        <authorList>
            <person name="McCartney M.A."/>
            <person name="Auch B."/>
            <person name="Kono T."/>
            <person name="Mallez S."/>
            <person name="Zhang Y."/>
            <person name="Obille A."/>
            <person name="Becker A."/>
            <person name="Abrahante J.E."/>
            <person name="Garbe J."/>
            <person name="Badalamenti J.P."/>
            <person name="Herman A."/>
            <person name="Mangelson H."/>
            <person name="Liachko I."/>
            <person name="Sullivan S."/>
            <person name="Sone E.D."/>
            <person name="Koren S."/>
            <person name="Silverstein K.A.T."/>
            <person name="Beckman K.B."/>
            <person name="Gohl D.M."/>
        </authorList>
    </citation>
    <scope>NUCLEOTIDE SEQUENCE</scope>
    <source>
        <strain evidence="14">Duluth1</strain>
        <tissue evidence="14">Whole animal</tissue>
    </source>
</reference>
<keyword evidence="13" id="KW-0812">Transmembrane</keyword>
<accession>A0A9D4G1E8</accession>
<evidence type="ECO:0000313" key="15">
    <source>
        <dbReference type="Proteomes" id="UP000828390"/>
    </source>
</evidence>
<keyword evidence="12 13" id="KW-0472">Membrane</keyword>
<feature type="transmembrane region" description="Helical" evidence="13">
    <location>
        <begin position="41"/>
        <end position="58"/>
    </location>
</feature>
<comment type="subcellular location">
    <subcellularLocation>
        <location evidence="3">Endoplasmic reticulum membrane</location>
    </subcellularLocation>
    <subcellularLocation>
        <location evidence="2">Microsome membrane</location>
    </subcellularLocation>
</comment>
<evidence type="ECO:0000256" key="8">
    <source>
        <dbReference type="ARBA" id="ARBA00022848"/>
    </source>
</evidence>
<evidence type="ECO:0000256" key="13">
    <source>
        <dbReference type="SAM" id="Phobius"/>
    </source>
</evidence>
<dbReference type="InterPro" id="IPR008072">
    <property type="entry name" value="Cyt_P450_E_CYP3A"/>
</dbReference>
<comment type="cofactor">
    <cofactor evidence="1">
        <name>heme</name>
        <dbReference type="ChEBI" id="CHEBI:30413"/>
    </cofactor>
</comment>
<dbReference type="EMBL" id="JAIWYP010000006">
    <property type="protein sequence ID" value="KAH3807041.1"/>
    <property type="molecule type" value="Genomic_DNA"/>
</dbReference>
<evidence type="ECO:0008006" key="16">
    <source>
        <dbReference type="Google" id="ProtNLM"/>
    </source>
</evidence>
<evidence type="ECO:0000256" key="6">
    <source>
        <dbReference type="ARBA" id="ARBA00022723"/>
    </source>
</evidence>
<dbReference type="PANTHER" id="PTHR24302">
    <property type="entry name" value="CYTOCHROME P450 FAMILY 3"/>
    <property type="match status" value="1"/>
</dbReference>
<evidence type="ECO:0000256" key="5">
    <source>
        <dbReference type="ARBA" id="ARBA00022617"/>
    </source>
</evidence>
<keyword evidence="13" id="KW-1133">Transmembrane helix</keyword>
<evidence type="ECO:0000256" key="4">
    <source>
        <dbReference type="ARBA" id="ARBA00010617"/>
    </source>
</evidence>
<keyword evidence="9" id="KW-0560">Oxidoreductase</keyword>
<evidence type="ECO:0000256" key="2">
    <source>
        <dbReference type="ARBA" id="ARBA00004524"/>
    </source>
</evidence>
<dbReference type="InterPro" id="IPR050705">
    <property type="entry name" value="Cytochrome_P450_3A"/>
</dbReference>
<evidence type="ECO:0000256" key="11">
    <source>
        <dbReference type="ARBA" id="ARBA00023033"/>
    </source>
</evidence>
<evidence type="ECO:0000256" key="3">
    <source>
        <dbReference type="ARBA" id="ARBA00004586"/>
    </source>
</evidence>
<dbReference type="GO" id="GO:0008395">
    <property type="term" value="F:steroid hydroxylase activity"/>
    <property type="evidence" value="ECO:0007669"/>
    <property type="project" value="TreeGrafter"/>
</dbReference>
<dbReference type="InterPro" id="IPR002402">
    <property type="entry name" value="Cyt_P450_E_grp-II"/>
</dbReference>
<keyword evidence="11" id="KW-0503">Monooxygenase</keyword>
<organism evidence="14 15">
    <name type="scientific">Dreissena polymorpha</name>
    <name type="common">Zebra mussel</name>
    <name type="synonym">Mytilus polymorpha</name>
    <dbReference type="NCBI Taxonomy" id="45954"/>
    <lineage>
        <taxon>Eukaryota</taxon>
        <taxon>Metazoa</taxon>
        <taxon>Spiralia</taxon>
        <taxon>Lophotrochozoa</taxon>
        <taxon>Mollusca</taxon>
        <taxon>Bivalvia</taxon>
        <taxon>Autobranchia</taxon>
        <taxon>Heteroconchia</taxon>
        <taxon>Euheterodonta</taxon>
        <taxon>Imparidentia</taxon>
        <taxon>Neoheterodontei</taxon>
        <taxon>Myida</taxon>
        <taxon>Dreissenoidea</taxon>
        <taxon>Dreissenidae</taxon>
        <taxon>Dreissena</taxon>
    </lineage>
</organism>
<evidence type="ECO:0000256" key="9">
    <source>
        <dbReference type="ARBA" id="ARBA00023002"/>
    </source>
</evidence>
<dbReference type="GO" id="GO:0020037">
    <property type="term" value="F:heme binding"/>
    <property type="evidence" value="ECO:0007669"/>
    <property type="project" value="InterPro"/>
</dbReference>
<dbReference type="Proteomes" id="UP000828390">
    <property type="component" value="Unassembled WGS sequence"/>
</dbReference>
<name>A0A9D4G1E8_DREPO</name>
<dbReference type="GO" id="GO:0005506">
    <property type="term" value="F:iron ion binding"/>
    <property type="evidence" value="ECO:0007669"/>
    <property type="project" value="InterPro"/>
</dbReference>
<gene>
    <name evidence="14" type="ORF">DPMN_135374</name>
</gene>
<dbReference type="GO" id="GO:0016712">
    <property type="term" value="F:oxidoreductase activity, acting on paired donors, with incorporation or reduction of molecular oxygen, reduced flavin or flavoprotein as one donor, and incorporation of one atom of oxygen"/>
    <property type="evidence" value="ECO:0007669"/>
    <property type="project" value="InterPro"/>
</dbReference>
<protein>
    <recommendedName>
        <fullName evidence="16">Cytochrome P450</fullName>
    </recommendedName>
</protein>
<evidence type="ECO:0000256" key="7">
    <source>
        <dbReference type="ARBA" id="ARBA00022824"/>
    </source>
</evidence>
<dbReference type="InterPro" id="IPR036396">
    <property type="entry name" value="Cyt_P450_sf"/>
</dbReference>
<dbReference type="PRINTS" id="PR01689">
    <property type="entry name" value="EP450IICYP3A"/>
</dbReference>
<dbReference type="PRINTS" id="PR00464">
    <property type="entry name" value="EP450II"/>
</dbReference>
<keyword evidence="5" id="KW-0349">Heme</keyword>
<dbReference type="InterPro" id="IPR001128">
    <property type="entry name" value="Cyt_P450"/>
</dbReference>
<evidence type="ECO:0000256" key="10">
    <source>
        <dbReference type="ARBA" id="ARBA00023004"/>
    </source>
</evidence>
<dbReference type="AlphaFoldDB" id="A0A9D4G1E8"/>
<keyword evidence="10" id="KW-0408">Iron</keyword>
<comment type="similarity">
    <text evidence="4">Belongs to the cytochrome P450 family.</text>
</comment>
<keyword evidence="15" id="KW-1185">Reference proteome</keyword>
<feature type="transmembrane region" description="Helical" evidence="13">
    <location>
        <begin position="12"/>
        <end position="35"/>
    </location>
</feature>
<reference evidence="14" key="2">
    <citation type="submission" date="2020-11" db="EMBL/GenBank/DDBJ databases">
        <authorList>
            <person name="McCartney M.A."/>
            <person name="Auch B."/>
            <person name="Kono T."/>
            <person name="Mallez S."/>
            <person name="Becker A."/>
            <person name="Gohl D.M."/>
            <person name="Silverstein K.A.T."/>
            <person name="Koren S."/>
            <person name="Bechman K.B."/>
            <person name="Herman A."/>
            <person name="Abrahante J.E."/>
            <person name="Garbe J."/>
        </authorList>
    </citation>
    <scope>NUCLEOTIDE SEQUENCE</scope>
    <source>
        <strain evidence="14">Duluth1</strain>
        <tissue evidence="14">Whole animal</tissue>
    </source>
</reference>
<dbReference type="PANTHER" id="PTHR24302:SF15">
    <property type="entry name" value="FATTY-ACID PEROXYGENASE"/>
    <property type="match status" value="1"/>
</dbReference>
<proteinExistence type="inferred from homology"/>
<sequence length="281" mass="32035">MEIFGYPVQLSDVCWTLLVLFAVSSIYDWVGWIIWKYKYNIKGTFPVPIFGIFLDFLLHPSADDAKRRMLKYGPVQGGNAGHLKMIIVQDVDLMKKVLITNHAQFQNRYSLMGLYYPPPADKTLLELKDGEWKRVRSIVTPSFSSGKLKMMSTLISHCSETLVKGLVEQAKKGAVIEPRKHFGCYTMDVIASTAFGIETDSYNNPEDPFIQNAQKVFTTSTFDPLIILSMLYPRFGTLLVNLFGYSAYWPKGPLQFFSDVTKKVIDGRQKDGDHNRWISFS</sequence>
<keyword evidence="7" id="KW-0256">Endoplasmic reticulum</keyword>
<evidence type="ECO:0000313" key="14">
    <source>
        <dbReference type="EMBL" id="KAH3807041.1"/>
    </source>
</evidence>
<dbReference type="SUPFAM" id="SSF48264">
    <property type="entry name" value="Cytochrome P450"/>
    <property type="match status" value="1"/>
</dbReference>
<evidence type="ECO:0000256" key="1">
    <source>
        <dbReference type="ARBA" id="ARBA00001971"/>
    </source>
</evidence>
<keyword evidence="6" id="KW-0479">Metal-binding</keyword>
<evidence type="ECO:0000256" key="12">
    <source>
        <dbReference type="ARBA" id="ARBA00023136"/>
    </source>
</evidence>
<dbReference type="Gene3D" id="1.10.630.10">
    <property type="entry name" value="Cytochrome P450"/>
    <property type="match status" value="1"/>
</dbReference>